<feature type="domain" description="DUF4142" evidence="2">
    <location>
        <begin position="40"/>
        <end position="174"/>
    </location>
</feature>
<feature type="signal peptide" evidence="1">
    <location>
        <begin position="1"/>
        <end position="23"/>
    </location>
</feature>
<organism evidence="3 4">
    <name type="scientific">Rhodopseudomonas telluris</name>
    <dbReference type="NCBI Taxonomy" id="644215"/>
    <lineage>
        <taxon>Bacteria</taxon>
        <taxon>Pseudomonadati</taxon>
        <taxon>Pseudomonadota</taxon>
        <taxon>Alphaproteobacteria</taxon>
        <taxon>Hyphomicrobiales</taxon>
        <taxon>Nitrobacteraceae</taxon>
        <taxon>Rhodopseudomonas</taxon>
    </lineage>
</organism>
<protein>
    <submittedName>
        <fullName evidence="3">DUF4142 domain-containing protein</fullName>
    </submittedName>
</protein>
<feature type="chain" id="PRO_5045494677" evidence="1">
    <location>
        <begin position="24"/>
        <end position="180"/>
    </location>
</feature>
<keyword evidence="4" id="KW-1185">Reference proteome</keyword>
<gene>
    <name evidence="3" type="ORF">ACFFJ6_17990</name>
</gene>
<sequence length="180" mass="19364">MKAATTGLVCCLLLTSPPLLHNAAAQSTSATAPAISAATLQFVTQVAISDLFEIASARLALARGNDAQKAFANQMIEDHGKTSSELRQVIVTRGLKIDLPSQLDTAHQTTYEQLNDARGEDFQSLYSAQQVAAHQEAIAIFERYAQSGDIPELKDWAAKTLPALKHHLEMAQKLGGPARK</sequence>
<evidence type="ECO:0000313" key="3">
    <source>
        <dbReference type="EMBL" id="MFC0242387.1"/>
    </source>
</evidence>
<accession>A0ABV6EVY1</accession>
<dbReference type="InterPro" id="IPR025419">
    <property type="entry name" value="DUF4142"/>
</dbReference>
<dbReference type="Gene3D" id="1.20.1260.10">
    <property type="match status" value="1"/>
</dbReference>
<keyword evidence="1" id="KW-0732">Signal</keyword>
<dbReference type="InterPro" id="IPR012347">
    <property type="entry name" value="Ferritin-like"/>
</dbReference>
<proteinExistence type="predicted"/>
<dbReference type="Proteomes" id="UP001589775">
    <property type="component" value="Unassembled WGS sequence"/>
</dbReference>
<dbReference type="EMBL" id="JBHLWM010000008">
    <property type="protein sequence ID" value="MFC0242387.1"/>
    <property type="molecule type" value="Genomic_DNA"/>
</dbReference>
<evidence type="ECO:0000313" key="4">
    <source>
        <dbReference type="Proteomes" id="UP001589775"/>
    </source>
</evidence>
<name>A0ABV6EVY1_9BRAD</name>
<dbReference type="PANTHER" id="PTHR38593">
    <property type="entry name" value="BLR2558 PROTEIN"/>
    <property type="match status" value="1"/>
</dbReference>
<dbReference type="Pfam" id="PF13628">
    <property type="entry name" value="DUF4142"/>
    <property type="match status" value="1"/>
</dbReference>
<evidence type="ECO:0000259" key="2">
    <source>
        <dbReference type="Pfam" id="PF13628"/>
    </source>
</evidence>
<dbReference type="RefSeq" id="WP_378390317.1">
    <property type="nucleotide sequence ID" value="NZ_JBHLWM010000008.1"/>
</dbReference>
<dbReference type="PANTHER" id="PTHR38593:SF1">
    <property type="entry name" value="BLR2558 PROTEIN"/>
    <property type="match status" value="1"/>
</dbReference>
<evidence type="ECO:0000256" key="1">
    <source>
        <dbReference type="SAM" id="SignalP"/>
    </source>
</evidence>
<reference evidence="3 4" key="1">
    <citation type="submission" date="2024-09" db="EMBL/GenBank/DDBJ databases">
        <authorList>
            <person name="Sun Q."/>
            <person name="Mori K."/>
        </authorList>
    </citation>
    <scope>NUCLEOTIDE SEQUENCE [LARGE SCALE GENOMIC DNA]</scope>
    <source>
        <strain evidence="3 4">KCTC 23279</strain>
    </source>
</reference>
<comment type="caution">
    <text evidence="3">The sequence shown here is derived from an EMBL/GenBank/DDBJ whole genome shotgun (WGS) entry which is preliminary data.</text>
</comment>